<keyword evidence="3 6" id="KW-0812">Transmembrane</keyword>
<dbReference type="Pfam" id="PF10035">
    <property type="entry name" value="DUF2179"/>
    <property type="match status" value="1"/>
</dbReference>
<dbReference type="GO" id="GO:0005886">
    <property type="term" value="C:plasma membrane"/>
    <property type="evidence" value="ECO:0007669"/>
    <property type="project" value="UniProtKB-SubCell"/>
</dbReference>
<dbReference type="CDD" id="cd16380">
    <property type="entry name" value="YitT_C"/>
    <property type="match status" value="1"/>
</dbReference>
<evidence type="ECO:0000256" key="6">
    <source>
        <dbReference type="SAM" id="Phobius"/>
    </source>
</evidence>
<evidence type="ECO:0000256" key="3">
    <source>
        <dbReference type="ARBA" id="ARBA00022692"/>
    </source>
</evidence>
<name>A0A7I8D2D3_9FIRM</name>
<feature type="transmembrane region" description="Helical" evidence="6">
    <location>
        <begin position="86"/>
        <end position="105"/>
    </location>
</feature>
<dbReference type="InterPro" id="IPR003740">
    <property type="entry name" value="YitT"/>
</dbReference>
<sequence>MGIVKKSRVRELSIDFLAYLIGSGLYAVAVNTFSAPNNIAPGGVTGLSILINYVTQAPIGTVMFLLNIPLFLLGLYLLGWKFIAKTVVATFMMSIIIDVTAPFIPAYQGDMILVALFGGVLEGLGLGLVFLRGATTGGSDLAARLLSLKFPHLSLGRLMLSVDAVVILVAALVFQNVESVLYAVIMLFVSSRVVDGLLYGADRGKMILVVSRKSGEIAKEVMDQLERGVTLLQGKGAYTGENQEVLLCAVRRHEVAKLHTIVRTVDPDAFWMVAEAGEIMGEGFKKLKAPDRKKRRNKT</sequence>
<keyword evidence="5 6" id="KW-0472">Membrane</keyword>
<keyword evidence="4 6" id="KW-1133">Transmembrane helix</keyword>
<reference evidence="9" key="1">
    <citation type="submission" date="2020-07" db="EMBL/GenBank/DDBJ databases">
        <title>Complete genome sequencing of Clostridia bacterium strain 12CBH8.</title>
        <authorList>
            <person name="Sakamoto M."/>
            <person name="Murakami T."/>
            <person name="Mori H."/>
        </authorList>
    </citation>
    <scope>NUCLEOTIDE SEQUENCE [LARGE SCALE GENOMIC DNA]</scope>
    <source>
        <strain evidence="9">12CBH8</strain>
    </source>
</reference>
<feature type="domain" description="DUF2179" evidence="7">
    <location>
        <begin position="227"/>
        <end position="281"/>
    </location>
</feature>
<dbReference type="Pfam" id="PF02588">
    <property type="entry name" value="YitT_membrane"/>
    <property type="match status" value="1"/>
</dbReference>
<dbReference type="PIRSF" id="PIRSF006483">
    <property type="entry name" value="Membrane_protein_YitT"/>
    <property type="match status" value="1"/>
</dbReference>
<feature type="transmembrane region" description="Helical" evidence="6">
    <location>
        <begin position="53"/>
        <end position="79"/>
    </location>
</feature>
<dbReference type="KEGG" id="sman:C12CBH8_05110"/>
<feature type="transmembrane region" description="Helical" evidence="6">
    <location>
        <begin position="180"/>
        <end position="201"/>
    </location>
</feature>
<evidence type="ECO:0000313" key="8">
    <source>
        <dbReference type="EMBL" id="BCI59872.1"/>
    </source>
</evidence>
<dbReference type="EMBL" id="AP023321">
    <property type="protein sequence ID" value="BCI59872.1"/>
    <property type="molecule type" value="Genomic_DNA"/>
</dbReference>
<organism evidence="8 9">
    <name type="scientific">Solibaculum mannosilyticum</name>
    <dbReference type="NCBI Taxonomy" id="2780922"/>
    <lineage>
        <taxon>Bacteria</taxon>
        <taxon>Bacillati</taxon>
        <taxon>Bacillota</taxon>
        <taxon>Clostridia</taxon>
        <taxon>Eubacteriales</taxon>
        <taxon>Oscillospiraceae</taxon>
        <taxon>Solibaculum</taxon>
    </lineage>
</organism>
<dbReference type="PANTHER" id="PTHR33545:SF5">
    <property type="entry name" value="UPF0750 MEMBRANE PROTEIN YITT"/>
    <property type="match status" value="1"/>
</dbReference>
<dbReference type="Gene3D" id="3.30.70.120">
    <property type="match status" value="1"/>
</dbReference>
<evidence type="ECO:0000256" key="2">
    <source>
        <dbReference type="ARBA" id="ARBA00022475"/>
    </source>
</evidence>
<evidence type="ECO:0000259" key="7">
    <source>
        <dbReference type="Pfam" id="PF10035"/>
    </source>
</evidence>
<dbReference type="InterPro" id="IPR019264">
    <property type="entry name" value="DUF2179"/>
</dbReference>
<dbReference type="Proteomes" id="UP000593890">
    <property type="component" value="Chromosome"/>
</dbReference>
<evidence type="ECO:0000256" key="5">
    <source>
        <dbReference type="ARBA" id="ARBA00023136"/>
    </source>
</evidence>
<dbReference type="InterPro" id="IPR051461">
    <property type="entry name" value="UPF0750_membrane"/>
</dbReference>
<dbReference type="InterPro" id="IPR015867">
    <property type="entry name" value="N-reg_PII/ATP_PRibTrfase_C"/>
</dbReference>
<comment type="subcellular location">
    <subcellularLocation>
        <location evidence="1">Cell membrane</location>
        <topology evidence="1">Multi-pass membrane protein</topology>
    </subcellularLocation>
</comment>
<evidence type="ECO:0000313" key="9">
    <source>
        <dbReference type="Proteomes" id="UP000593890"/>
    </source>
</evidence>
<feature type="transmembrane region" description="Helical" evidence="6">
    <location>
        <begin position="155"/>
        <end position="174"/>
    </location>
</feature>
<keyword evidence="9" id="KW-1185">Reference proteome</keyword>
<proteinExistence type="predicted"/>
<dbReference type="AlphaFoldDB" id="A0A7I8D2D3"/>
<feature type="transmembrane region" description="Helical" evidence="6">
    <location>
        <begin position="12"/>
        <end position="33"/>
    </location>
</feature>
<accession>A0A7I8D2D3</accession>
<feature type="transmembrane region" description="Helical" evidence="6">
    <location>
        <begin position="111"/>
        <end position="134"/>
    </location>
</feature>
<dbReference type="PANTHER" id="PTHR33545">
    <property type="entry name" value="UPF0750 MEMBRANE PROTEIN YITT-RELATED"/>
    <property type="match status" value="1"/>
</dbReference>
<evidence type="ECO:0000256" key="4">
    <source>
        <dbReference type="ARBA" id="ARBA00022989"/>
    </source>
</evidence>
<protein>
    <submittedName>
        <fullName evidence="8">Membrane protein</fullName>
    </submittedName>
</protein>
<evidence type="ECO:0000256" key="1">
    <source>
        <dbReference type="ARBA" id="ARBA00004651"/>
    </source>
</evidence>
<gene>
    <name evidence="8" type="ORF">C12CBH8_05110</name>
</gene>
<keyword evidence="2" id="KW-1003">Cell membrane</keyword>